<reference evidence="2" key="1">
    <citation type="submission" date="2022-11" db="UniProtKB">
        <authorList>
            <consortium name="WormBaseParasite"/>
        </authorList>
    </citation>
    <scope>IDENTIFICATION</scope>
</reference>
<evidence type="ECO:0000313" key="2">
    <source>
        <dbReference type="WBParaSite" id="ES5_v2.g15540.t1"/>
    </source>
</evidence>
<proteinExistence type="predicted"/>
<evidence type="ECO:0000313" key="1">
    <source>
        <dbReference type="Proteomes" id="UP000887579"/>
    </source>
</evidence>
<organism evidence="1 2">
    <name type="scientific">Panagrolaimus sp. ES5</name>
    <dbReference type="NCBI Taxonomy" id="591445"/>
    <lineage>
        <taxon>Eukaryota</taxon>
        <taxon>Metazoa</taxon>
        <taxon>Ecdysozoa</taxon>
        <taxon>Nematoda</taxon>
        <taxon>Chromadorea</taxon>
        <taxon>Rhabditida</taxon>
        <taxon>Tylenchina</taxon>
        <taxon>Panagrolaimomorpha</taxon>
        <taxon>Panagrolaimoidea</taxon>
        <taxon>Panagrolaimidae</taxon>
        <taxon>Panagrolaimus</taxon>
    </lineage>
</organism>
<protein>
    <submittedName>
        <fullName evidence="2">Uncharacterized protein</fullName>
    </submittedName>
</protein>
<accession>A0AC34FE21</accession>
<name>A0AC34FE21_9BILA</name>
<sequence length="216" mass="23632">MGRHIFFLSSILLLLFITFPCFIEGFDLSIFKTSKKCDVFKKCTPIADWHLNPNDTGVRASKTCDDACAGYFCIVNGAVIYGGGCYSDFKETCTGSTAVTQSIDTSPAIIVGEKKMETGNFVYVCKTYTDNCLFDGIDFKIKLEDDFFNNEFIGGVSSNPDGCSPPKPTTVETPPPVVPSNTGESKTPPNVGFMNQINGFKLFVMILLGFIFAQFS</sequence>
<dbReference type="Proteomes" id="UP000887579">
    <property type="component" value="Unplaced"/>
</dbReference>
<dbReference type="WBParaSite" id="ES5_v2.g15540.t1">
    <property type="protein sequence ID" value="ES5_v2.g15540.t1"/>
    <property type="gene ID" value="ES5_v2.g15540"/>
</dbReference>